<dbReference type="InterPro" id="IPR036390">
    <property type="entry name" value="WH_DNA-bd_sf"/>
</dbReference>
<evidence type="ECO:0000313" key="3">
    <source>
        <dbReference type="Proteomes" id="UP001288387"/>
    </source>
</evidence>
<comment type="caution">
    <text evidence="2">The sequence shown here is derived from an EMBL/GenBank/DDBJ whole genome shotgun (WGS) entry which is preliminary data.</text>
</comment>
<accession>A0AAJ2TQ53</accession>
<dbReference type="InterPro" id="IPR036388">
    <property type="entry name" value="WH-like_DNA-bd_sf"/>
</dbReference>
<dbReference type="PROSITE" id="PS50987">
    <property type="entry name" value="HTH_ARSR_2"/>
    <property type="match status" value="1"/>
</dbReference>
<sequence length="144" mass="16117">MKNHATVAPACGNVQIGVLLSHMGKYDPAIQEVFQALADPTRCAIVSALGQGPRTVSMLAEPFEMALPSLMKHLAVLERSGVVRSRKQGRVRTCELVPERLGQAEQWLAAQRAVWEARADRMVEFVETLHRQEQAHGRRRRQQP</sequence>
<protein>
    <submittedName>
        <fullName evidence="2">Metalloregulator ArsR/SmtB family transcription factor</fullName>
    </submittedName>
</protein>
<name>A0AAJ2TQ53_STEMA</name>
<dbReference type="EMBL" id="JAXRVB010000018">
    <property type="protein sequence ID" value="MDZ5765757.1"/>
    <property type="molecule type" value="Genomic_DNA"/>
</dbReference>
<dbReference type="CDD" id="cd00090">
    <property type="entry name" value="HTH_ARSR"/>
    <property type="match status" value="1"/>
</dbReference>
<dbReference type="SMART" id="SM00418">
    <property type="entry name" value="HTH_ARSR"/>
    <property type="match status" value="1"/>
</dbReference>
<dbReference type="NCBIfam" id="NF033788">
    <property type="entry name" value="HTH_metalloreg"/>
    <property type="match status" value="1"/>
</dbReference>
<feature type="domain" description="HTH arsR-type" evidence="1">
    <location>
        <begin position="22"/>
        <end position="116"/>
    </location>
</feature>
<dbReference type="Proteomes" id="UP001288387">
    <property type="component" value="Unassembled WGS sequence"/>
</dbReference>
<dbReference type="AlphaFoldDB" id="A0AAJ2TQ53"/>
<dbReference type="Pfam" id="PF12840">
    <property type="entry name" value="HTH_20"/>
    <property type="match status" value="1"/>
</dbReference>
<dbReference type="Gene3D" id="1.10.10.10">
    <property type="entry name" value="Winged helix-like DNA-binding domain superfamily/Winged helix DNA-binding domain"/>
    <property type="match status" value="1"/>
</dbReference>
<dbReference type="InterPro" id="IPR011991">
    <property type="entry name" value="ArsR-like_HTH"/>
</dbReference>
<dbReference type="InterPro" id="IPR001845">
    <property type="entry name" value="HTH_ArsR_DNA-bd_dom"/>
</dbReference>
<organism evidence="2 3">
    <name type="scientific">Stenotrophomonas maltophilia</name>
    <name type="common">Pseudomonas maltophilia</name>
    <name type="synonym">Xanthomonas maltophilia</name>
    <dbReference type="NCBI Taxonomy" id="40324"/>
    <lineage>
        <taxon>Bacteria</taxon>
        <taxon>Pseudomonadati</taxon>
        <taxon>Pseudomonadota</taxon>
        <taxon>Gammaproteobacteria</taxon>
        <taxon>Lysobacterales</taxon>
        <taxon>Lysobacteraceae</taxon>
        <taxon>Stenotrophomonas</taxon>
        <taxon>Stenotrophomonas maltophilia group</taxon>
    </lineage>
</organism>
<gene>
    <name evidence="2" type="ORF">U4I38_14880</name>
</gene>
<proteinExistence type="predicted"/>
<reference evidence="2" key="1">
    <citation type="submission" date="2023-12" db="EMBL/GenBank/DDBJ databases">
        <title>'Antibacterial potential of Stenotrophomonas maltophilia cystic fibrosis isolates' (manuscript under preparation).</title>
        <authorList>
            <person name="Crisan C.V."/>
            <person name="Pettis M."/>
            <person name="Goldberg J.B."/>
        </authorList>
    </citation>
    <scope>NUCLEOTIDE SEQUENCE</scope>
    <source>
        <strain evidence="2">CCV129</strain>
    </source>
</reference>
<dbReference type="RefSeq" id="WP_239503814.1">
    <property type="nucleotide sequence ID" value="NZ_CP037858.1"/>
</dbReference>
<dbReference type="GO" id="GO:0003700">
    <property type="term" value="F:DNA-binding transcription factor activity"/>
    <property type="evidence" value="ECO:0007669"/>
    <property type="project" value="InterPro"/>
</dbReference>
<evidence type="ECO:0000259" key="1">
    <source>
        <dbReference type="PROSITE" id="PS50987"/>
    </source>
</evidence>
<dbReference type="PRINTS" id="PR00778">
    <property type="entry name" value="HTHARSR"/>
</dbReference>
<dbReference type="SUPFAM" id="SSF46785">
    <property type="entry name" value="Winged helix' DNA-binding domain"/>
    <property type="match status" value="1"/>
</dbReference>
<evidence type="ECO:0000313" key="2">
    <source>
        <dbReference type="EMBL" id="MDZ5765757.1"/>
    </source>
</evidence>
<dbReference type="PANTHER" id="PTHR38600:SF2">
    <property type="entry name" value="SLL0088 PROTEIN"/>
    <property type="match status" value="1"/>
</dbReference>
<dbReference type="PANTHER" id="PTHR38600">
    <property type="entry name" value="TRANSCRIPTIONAL REGULATORY PROTEIN"/>
    <property type="match status" value="1"/>
</dbReference>